<dbReference type="RefSeq" id="WP_256541237.1">
    <property type="nucleotide sequence ID" value="NZ_JANHOH010000011.1"/>
</dbReference>
<evidence type="ECO:0000256" key="1">
    <source>
        <dbReference type="ARBA" id="ARBA00011892"/>
    </source>
</evidence>
<dbReference type="SUPFAM" id="SSF54680">
    <property type="entry name" value="Pyrimidine nucleoside phosphorylase C-terminal domain"/>
    <property type="match status" value="1"/>
</dbReference>
<dbReference type="Gene3D" id="1.20.970.50">
    <property type="match status" value="1"/>
</dbReference>
<evidence type="ECO:0000256" key="4">
    <source>
        <dbReference type="ARBA" id="ARBA00048550"/>
    </source>
</evidence>
<keyword evidence="7" id="KW-1185">Reference proteome</keyword>
<keyword evidence="3" id="KW-0808">Transferase</keyword>
<feature type="domain" description="Pyrimidine nucleoside phosphorylase C-terminal" evidence="5">
    <location>
        <begin position="433"/>
        <end position="500"/>
    </location>
</feature>
<evidence type="ECO:0000256" key="2">
    <source>
        <dbReference type="ARBA" id="ARBA00022676"/>
    </source>
</evidence>
<dbReference type="InterPro" id="IPR036320">
    <property type="entry name" value="Glycosyl_Trfase_fam3_N_dom_sf"/>
</dbReference>
<evidence type="ECO:0000259" key="5">
    <source>
        <dbReference type="SMART" id="SM00941"/>
    </source>
</evidence>
<dbReference type="PANTHER" id="PTHR10515:SF0">
    <property type="entry name" value="THYMIDINE PHOSPHORYLASE"/>
    <property type="match status" value="1"/>
</dbReference>
<dbReference type="InterPro" id="IPR013466">
    <property type="entry name" value="Thymidine/AMP_Pase"/>
</dbReference>
<dbReference type="EMBL" id="JANHOH010000011">
    <property type="protein sequence ID" value="MCQ6961070.1"/>
    <property type="molecule type" value="Genomic_DNA"/>
</dbReference>
<dbReference type="Pfam" id="PF07831">
    <property type="entry name" value="PYNP_C"/>
    <property type="match status" value="1"/>
</dbReference>
<proteinExistence type="inferred from homology"/>
<dbReference type="SUPFAM" id="SSF52418">
    <property type="entry name" value="Nucleoside phosphorylase/phosphoribosyltransferase catalytic domain"/>
    <property type="match status" value="1"/>
</dbReference>
<dbReference type="Gene3D" id="3.40.1030.10">
    <property type="entry name" value="Nucleoside phosphorylase/phosphoribosyltransferase catalytic domain"/>
    <property type="match status" value="1"/>
</dbReference>
<dbReference type="InterPro" id="IPR000312">
    <property type="entry name" value="Glycosyl_Trfase_fam3"/>
</dbReference>
<dbReference type="Proteomes" id="UP001204376">
    <property type="component" value="Unassembled WGS sequence"/>
</dbReference>
<evidence type="ECO:0000313" key="7">
    <source>
        <dbReference type="Proteomes" id="UP001204376"/>
    </source>
</evidence>
<dbReference type="InterPro" id="IPR028579">
    <property type="entry name" value="Thym_Pase_Put"/>
</dbReference>
<accession>A0ABT1T9L6</accession>
<evidence type="ECO:0000313" key="6">
    <source>
        <dbReference type="EMBL" id="MCQ6961070.1"/>
    </source>
</evidence>
<gene>
    <name evidence="6" type="ORF">NPE20_24055</name>
</gene>
<keyword evidence="2" id="KW-0328">Glycosyltransferase</keyword>
<sequence length="503" mass="54352">MKRQLTHENTLKVKPLGIDTYREHIIFMRSDCNICLSEGFAALTRLVVRYGSKSIVATLNVVHSDLLQEHEAGLSDMALSRLEVTAGDFISVSHLKQIESLSDVRSKMYHHKISEEAYRRIVDDITKGLYSDIEIAAFIAGCAGDNLDDEEITWLTSAMVNSGATLSWKTQMVFDKHCIGGLPGNRTTPIVVAIVAAAGLTIPKTSSRAITSPAGTADTMETITNVNLELEKLKEVVSLEGGCLAWGGSVNLSPADDILIAVEKALDVDSAGQMIASVLSKKVAAGSTHVVIEIPYGESAKVRSREQAMKLERCFKAVGEAMHLNIKVLITDGSQPVGRGIGPALEAMDVLSVLENRKDAPTDLKEKSIMIAAAVLELSGTFEQGKGSKFARRILEGGKAYKKFKAICMAQGRFEVPAFARYNTDIKSEVGGRVTSIDNRKLARVAKLAGAPHDHSAGIYFNAPIGTKVKPGQVLYTIYAEAKGELQYTLDYVKSAGPIIKIT</sequence>
<organism evidence="6 7">
    <name type="scientific">Mucilaginibacter aquariorum</name>
    <dbReference type="NCBI Taxonomy" id="2967225"/>
    <lineage>
        <taxon>Bacteria</taxon>
        <taxon>Pseudomonadati</taxon>
        <taxon>Bacteroidota</taxon>
        <taxon>Sphingobacteriia</taxon>
        <taxon>Sphingobacteriales</taxon>
        <taxon>Sphingobacteriaceae</taxon>
        <taxon>Mucilaginibacter</taxon>
    </lineage>
</organism>
<dbReference type="InterPro" id="IPR036566">
    <property type="entry name" value="PYNP-like_C_sf"/>
</dbReference>
<dbReference type="Pfam" id="PF02885">
    <property type="entry name" value="Glycos_trans_3N"/>
    <property type="match status" value="1"/>
</dbReference>
<dbReference type="NCBIfam" id="NF003338">
    <property type="entry name" value="PRK04350.1"/>
    <property type="match status" value="1"/>
</dbReference>
<dbReference type="PANTHER" id="PTHR10515">
    <property type="entry name" value="THYMIDINE PHOSPHORYLASE"/>
    <property type="match status" value="1"/>
</dbReference>
<dbReference type="NCBIfam" id="TIGR02645">
    <property type="entry name" value="ARCH_P_rylase"/>
    <property type="match status" value="1"/>
</dbReference>
<comment type="caution">
    <text evidence="6">The sequence shown here is derived from an EMBL/GenBank/DDBJ whole genome shotgun (WGS) entry which is preliminary data.</text>
</comment>
<comment type="catalytic activity">
    <reaction evidence="4">
        <text>thymidine + phosphate = 2-deoxy-alpha-D-ribose 1-phosphate + thymine</text>
        <dbReference type="Rhea" id="RHEA:16037"/>
        <dbReference type="ChEBI" id="CHEBI:17748"/>
        <dbReference type="ChEBI" id="CHEBI:17821"/>
        <dbReference type="ChEBI" id="CHEBI:43474"/>
        <dbReference type="ChEBI" id="CHEBI:57259"/>
        <dbReference type="EC" id="2.4.2.4"/>
    </reaction>
</comment>
<dbReference type="InterPro" id="IPR035902">
    <property type="entry name" value="Nuc_phospho_transferase"/>
</dbReference>
<protein>
    <recommendedName>
        <fullName evidence="1">thymidine phosphorylase</fullName>
        <ecNumber evidence="1">2.4.2.4</ecNumber>
    </recommendedName>
</protein>
<dbReference type="InterPro" id="IPR013102">
    <property type="entry name" value="PYNP_C"/>
</dbReference>
<dbReference type="InterPro" id="IPR000053">
    <property type="entry name" value="Thymidine/pyrmidine_PPase"/>
</dbReference>
<dbReference type="SMART" id="SM00941">
    <property type="entry name" value="PYNP_C"/>
    <property type="match status" value="1"/>
</dbReference>
<dbReference type="InterPro" id="IPR017459">
    <property type="entry name" value="Glycosyl_Trfase_fam3_N_dom"/>
</dbReference>
<dbReference type="Pfam" id="PF00591">
    <property type="entry name" value="Glycos_transf_3"/>
    <property type="match status" value="1"/>
</dbReference>
<reference evidence="6 7" key="1">
    <citation type="submission" date="2022-07" db="EMBL/GenBank/DDBJ databases">
        <title>Mucilaginibacter sp. JC4.</title>
        <authorList>
            <person name="Le V."/>
            <person name="Ko S.-R."/>
            <person name="Ahn C.-Y."/>
            <person name="Oh H.-M."/>
        </authorList>
    </citation>
    <scope>NUCLEOTIDE SEQUENCE [LARGE SCALE GENOMIC DNA]</scope>
    <source>
        <strain evidence="6 7">JC4</strain>
    </source>
</reference>
<evidence type="ECO:0000256" key="3">
    <source>
        <dbReference type="ARBA" id="ARBA00022679"/>
    </source>
</evidence>
<dbReference type="PROSITE" id="PS00647">
    <property type="entry name" value="THYMID_PHOSPHORYLASE"/>
    <property type="match status" value="1"/>
</dbReference>
<name>A0ABT1T9L6_9SPHI</name>
<dbReference type="EC" id="2.4.2.4" evidence="1"/>
<dbReference type="InterPro" id="IPR017872">
    <property type="entry name" value="Pyrmidine_PPase_CS"/>
</dbReference>
<dbReference type="SUPFAM" id="SSF47648">
    <property type="entry name" value="Nucleoside phosphorylase/phosphoribosyltransferase N-terminal domain"/>
    <property type="match status" value="1"/>
</dbReference>
<dbReference type="HAMAP" id="MF_00703">
    <property type="entry name" value="Thymid_phosp_2"/>
    <property type="match status" value="1"/>
</dbReference>
<dbReference type="Gene3D" id="3.90.1170.30">
    <property type="entry name" value="Pyrimidine nucleoside phosphorylase-like, C-terminal domain"/>
    <property type="match status" value="1"/>
</dbReference>
<dbReference type="Gene3D" id="2.40.40.20">
    <property type="match status" value="1"/>
</dbReference>